<gene>
    <name evidence="2" type="primary">TPHA0H00850</name>
    <name evidence="2" type="ordered locus">TPHA_0H00850</name>
</gene>
<accession>G8BWY9</accession>
<proteinExistence type="predicted"/>
<name>G8BWY9_TETPH</name>
<evidence type="ECO:0000256" key="1">
    <source>
        <dbReference type="SAM" id="MobiDB-lite"/>
    </source>
</evidence>
<feature type="compositionally biased region" description="Basic and acidic residues" evidence="1">
    <location>
        <begin position="1"/>
        <end position="17"/>
    </location>
</feature>
<dbReference type="HOGENOM" id="CLU_1300423_0_0_1"/>
<evidence type="ECO:0000313" key="3">
    <source>
        <dbReference type="Proteomes" id="UP000005666"/>
    </source>
</evidence>
<reference evidence="2 3" key="1">
    <citation type="journal article" date="2011" name="Proc. Natl. Acad. Sci. U.S.A.">
        <title>Evolutionary erosion of yeast sex chromosomes by mating-type switching accidents.</title>
        <authorList>
            <person name="Gordon J.L."/>
            <person name="Armisen D."/>
            <person name="Proux-Wera E."/>
            <person name="Oheigeartaigh S.S."/>
            <person name="Byrne K.P."/>
            <person name="Wolfe K.H."/>
        </authorList>
    </citation>
    <scope>NUCLEOTIDE SEQUENCE [LARGE SCALE GENOMIC DNA]</scope>
    <source>
        <strain evidence="3">ATCC 24235 / CBS 4417 / NBRC 1672 / NRRL Y-8282 / UCD 70-5</strain>
    </source>
</reference>
<dbReference type="Proteomes" id="UP000005666">
    <property type="component" value="Chromosome 8"/>
</dbReference>
<evidence type="ECO:0000313" key="2">
    <source>
        <dbReference type="EMBL" id="CCE64293.1"/>
    </source>
</evidence>
<dbReference type="GeneID" id="11534305"/>
<organism evidence="2 3">
    <name type="scientific">Tetrapisispora phaffii (strain ATCC 24235 / CBS 4417 / NBRC 1672 / NRRL Y-8282 / UCD 70-5)</name>
    <name type="common">Yeast</name>
    <name type="synonym">Fabospora phaffii</name>
    <dbReference type="NCBI Taxonomy" id="1071381"/>
    <lineage>
        <taxon>Eukaryota</taxon>
        <taxon>Fungi</taxon>
        <taxon>Dikarya</taxon>
        <taxon>Ascomycota</taxon>
        <taxon>Saccharomycotina</taxon>
        <taxon>Saccharomycetes</taxon>
        <taxon>Saccharomycetales</taxon>
        <taxon>Saccharomycetaceae</taxon>
        <taxon>Tetrapisispora</taxon>
    </lineage>
</organism>
<keyword evidence="3" id="KW-1185">Reference proteome</keyword>
<feature type="region of interest" description="Disordered" evidence="1">
    <location>
        <begin position="1"/>
        <end position="68"/>
    </location>
</feature>
<feature type="compositionally biased region" description="Basic and acidic residues" evidence="1">
    <location>
        <begin position="49"/>
        <end position="65"/>
    </location>
</feature>
<protein>
    <submittedName>
        <fullName evidence="2">Uncharacterized protein</fullName>
    </submittedName>
</protein>
<sequence>MVRDAKGKEKCKTEPEKGNGFSNLKAGKMKRRNPKQKMLEKNCSSNTENTKKNGRTEKNPTKQKDASNMVDVTTQTLQLYQLQLDNTFGLHNISDHYKVSSSAHEPLEINEKQFSIKSSSSLCSIGDSEPTSKIFEDSNIAHDGLNGFESSLSTDEDPEMDGGDNDINLILVDIDKLIQKMTITANKLLPVMPADDKSCRWKKVPSCCFGLD</sequence>
<dbReference type="AlphaFoldDB" id="G8BWY9"/>
<dbReference type="RefSeq" id="XP_003686727.1">
    <property type="nucleotide sequence ID" value="XM_003686679.1"/>
</dbReference>
<dbReference type="EMBL" id="HE612863">
    <property type="protein sequence ID" value="CCE64293.1"/>
    <property type="molecule type" value="Genomic_DNA"/>
</dbReference>
<dbReference type="KEGG" id="tpf:TPHA_0H00850"/>